<dbReference type="RefSeq" id="WP_062480202.1">
    <property type="nucleotide sequence ID" value="NZ_CP013650.1"/>
</dbReference>
<organism evidence="2 3">
    <name type="scientific">Lacimicrobium alkaliphilum</name>
    <dbReference type="NCBI Taxonomy" id="1526571"/>
    <lineage>
        <taxon>Bacteria</taxon>
        <taxon>Pseudomonadati</taxon>
        <taxon>Pseudomonadota</taxon>
        <taxon>Gammaproteobacteria</taxon>
        <taxon>Alteromonadales</taxon>
        <taxon>Alteromonadaceae</taxon>
        <taxon>Lacimicrobium</taxon>
    </lineage>
</organism>
<gene>
    <name evidence="2" type="ORF">AT746_10825</name>
</gene>
<evidence type="ECO:0000313" key="3">
    <source>
        <dbReference type="Proteomes" id="UP000068447"/>
    </source>
</evidence>
<dbReference type="EMBL" id="CP013650">
    <property type="protein sequence ID" value="ALS98715.1"/>
    <property type="molecule type" value="Genomic_DNA"/>
</dbReference>
<feature type="chain" id="PRO_5006831937" description="Phosphate ABC transporter substrate-binding protein" evidence="1">
    <location>
        <begin position="21"/>
        <end position="145"/>
    </location>
</feature>
<dbReference type="Gene3D" id="3.40.190.10">
    <property type="entry name" value="Periplasmic binding protein-like II"/>
    <property type="match status" value="1"/>
</dbReference>
<protein>
    <recommendedName>
        <fullName evidence="4">Phosphate ABC transporter substrate-binding protein</fullName>
    </recommendedName>
</protein>
<name>A0A0U2QML5_9ALTE</name>
<reference evidence="2 3" key="1">
    <citation type="submission" date="2015-12" db="EMBL/GenBank/DDBJ databases">
        <title>Complete genome of Lacimicrobium alkaliphilum KCTC 32984.</title>
        <authorList>
            <person name="Kim S.-G."/>
            <person name="Lee Y.-J."/>
        </authorList>
    </citation>
    <scope>NUCLEOTIDE SEQUENCE [LARGE SCALE GENOMIC DNA]</scope>
    <source>
        <strain evidence="2 3">YelD216</strain>
    </source>
</reference>
<keyword evidence="3" id="KW-1185">Reference proteome</keyword>
<feature type="signal peptide" evidence="1">
    <location>
        <begin position="1"/>
        <end position="20"/>
    </location>
</feature>
<proteinExistence type="predicted"/>
<dbReference type="KEGG" id="lal:AT746_10825"/>
<evidence type="ECO:0000256" key="1">
    <source>
        <dbReference type="SAM" id="SignalP"/>
    </source>
</evidence>
<dbReference type="AlphaFoldDB" id="A0A0U2QML5"/>
<dbReference type="OrthoDB" id="5368544at2"/>
<dbReference type="SUPFAM" id="SSF53850">
    <property type="entry name" value="Periplasmic binding protein-like II"/>
    <property type="match status" value="1"/>
</dbReference>
<accession>A0A0U2QML5</accession>
<sequence length="145" mass="16207">MKFAAIIPVFILSLTMPVQDARASEEFVVVVNPQNPTSKINKNELIDIYMGKRTAFPGGSKAFPLDFEMNSKLRTGFYQSLLGIPVARVNAYWSRIRFSGKVSPPMTHADLPSVLDYVANNTMAIAYIPKSAITDNVKVVYRLYE</sequence>
<dbReference type="STRING" id="1526571.AT746_10825"/>
<keyword evidence="1" id="KW-0732">Signal</keyword>
<evidence type="ECO:0008006" key="4">
    <source>
        <dbReference type="Google" id="ProtNLM"/>
    </source>
</evidence>
<evidence type="ECO:0000313" key="2">
    <source>
        <dbReference type="EMBL" id="ALS98715.1"/>
    </source>
</evidence>
<dbReference type="Proteomes" id="UP000068447">
    <property type="component" value="Chromosome"/>
</dbReference>